<comment type="caution">
    <text evidence="2">The sequence shown here is derived from an EMBL/GenBank/DDBJ whole genome shotgun (WGS) entry which is preliminary data.</text>
</comment>
<dbReference type="AlphaFoldDB" id="A0A814UP18"/>
<dbReference type="Proteomes" id="UP000681722">
    <property type="component" value="Unassembled WGS sequence"/>
</dbReference>
<evidence type="ECO:0000313" key="2">
    <source>
        <dbReference type="EMBL" id="CAF1179902.1"/>
    </source>
</evidence>
<feature type="region of interest" description="Disordered" evidence="1">
    <location>
        <begin position="92"/>
        <end position="111"/>
    </location>
</feature>
<accession>A0A814UP18</accession>
<evidence type="ECO:0000313" key="3">
    <source>
        <dbReference type="EMBL" id="CAF3944175.1"/>
    </source>
</evidence>
<dbReference type="Proteomes" id="UP000663829">
    <property type="component" value="Unassembled WGS sequence"/>
</dbReference>
<feature type="region of interest" description="Disordered" evidence="1">
    <location>
        <begin position="65"/>
        <end position="84"/>
    </location>
</feature>
<name>A0A814UP18_9BILA</name>
<feature type="compositionally biased region" description="Basic and acidic residues" evidence="1">
    <location>
        <begin position="98"/>
        <end position="111"/>
    </location>
</feature>
<sequence>MERAERTTNGIIPIYCVAHSLHPTICNALRLWPKQAKNKNYLMLIASNYGTDDLQYSTEYSDDNTDLEQTMEGDNQNKSGYESSDEIMNSSLTDFSSESDHNEDNNNDHSSEEIDITIDDVREFITSITNVLLKCRKLVNHFRRSTKQTGYLTKTIGKTLRCLSLIIDCPI</sequence>
<reference evidence="2" key="1">
    <citation type="submission" date="2021-02" db="EMBL/GenBank/DDBJ databases">
        <authorList>
            <person name="Nowell W R."/>
        </authorList>
    </citation>
    <scope>NUCLEOTIDE SEQUENCE</scope>
</reference>
<protein>
    <submittedName>
        <fullName evidence="2">Uncharacterized protein</fullName>
    </submittedName>
</protein>
<evidence type="ECO:0000313" key="4">
    <source>
        <dbReference type="Proteomes" id="UP000663829"/>
    </source>
</evidence>
<dbReference type="EMBL" id="CAJOBC010007819">
    <property type="protein sequence ID" value="CAF3944175.1"/>
    <property type="molecule type" value="Genomic_DNA"/>
</dbReference>
<organism evidence="2 4">
    <name type="scientific">Didymodactylos carnosus</name>
    <dbReference type="NCBI Taxonomy" id="1234261"/>
    <lineage>
        <taxon>Eukaryota</taxon>
        <taxon>Metazoa</taxon>
        <taxon>Spiralia</taxon>
        <taxon>Gnathifera</taxon>
        <taxon>Rotifera</taxon>
        <taxon>Eurotatoria</taxon>
        <taxon>Bdelloidea</taxon>
        <taxon>Philodinida</taxon>
        <taxon>Philodinidae</taxon>
        <taxon>Didymodactylos</taxon>
    </lineage>
</organism>
<evidence type="ECO:0000256" key="1">
    <source>
        <dbReference type="SAM" id="MobiDB-lite"/>
    </source>
</evidence>
<proteinExistence type="predicted"/>
<keyword evidence="4" id="KW-1185">Reference proteome</keyword>
<dbReference type="EMBL" id="CAJNOQ010007818">
    <property type="protein sequence ID" value="CAF1179902.1"/>
    <property type="molecule type" value="Genomic_DNA"/>
</dbReference>
<feature type="compositionally biased region" description="Polar residues" evidence="1">
    <location>
        <begin position="72"/>
        <end position="84"/>
    </location>
</feature>
<gene>
    <name evidence="2" type="ORF">GPM918_LOCUS22644</name>
    <name evidence="3" type="ORF">SRO942_LOCUS22643</name>
</gene>